<evidence type="ECO:0000313" key="16">
    <source>
        <dbReference type="Proteomes" id="UP001498771"/>
    </source>
</evidence>
<proteinExistence type="inferred from homology"/>
<evidence type="ECO:0000256" key="5">
    <source>
        <dbReference type="ARBA" id="ARBA00006045"/>
    </source>
</evidence>
<evidence type="ECO:0000256" key="8">
    <source>
        <dbReference type="ARBA" id="ARBA00022801"/>
    </source>
</evidence>
<feature type="compositionally biased region" description="Low complexity" evidence="13">
    <location>
        <begin position="457"/>
        <end position="466"/>
    </location>
</feature>
<evidence type="ECO:0000256" key="2">
    <source>
        <dbReference type="ARBA" id="ARBA00001947"/>
    </source>
</evidence>
<keyword evidence="8" id="KW-0378">Hydrolase</keyword>
<dbReference type="Pfam" id="PF05011">
    <property type="entry name" value="DBR1"/>
    <property type="match status" value="1"/>
</dbReference>
<evidence type="ECO:0000256" key="12">
    <source>
        <dbReference type="ARBA" id="ARBA00023242"/>
    </source>
</evidence>
<evidence type="ECO:0000256" key="13">
    <source>
        <dbReference type="SAM" id="MobiDB-lite"/>
    </source>
</evidence>
<keyword evidence="9" id="KW-0862">Zinc</keyword>
<dbReference type="InterPro" id="IPR004843">
    <property type="entry name" value="Calcineurin-like_PHP"/>
</dbReference>
<sequence length="488" mass="56146">MQEPARKMCNIAFEGCCHGELNKIYRAVEQLQHKIDLVIIGGDFQAVRNYSDLQSMSVPPKYARLGDFADYYSGKKKAPVLTIFIGGNHEASNYLSELFYGGWVAPNIYYMGAANVLTFKGLRIGGLSGIYNEKHYNMGHHERVPYNADTLRSVYHVRQFDVMRMYMTSTRFEFMLSHDWPRGIEHHGKLKKLLFKKPHFREDVEKGEIGSPPMMTLLKYIKPKYWWSSHLHVKYAAMVRHQTLKRKRKNRAQESEEDFAAEVPLADGYMRTHFLSLDKCVKGRNFIQLTRVPYESEQGLCYDPEWLAMTKALEPYMSWEREGSNKFTHREDRDKLIDEIRKQKRWVHDNIVMKGKLKIPQNFQISAPVVDHSQEKIWQRLPFPIEYKNNQTQEFCDLLQMENRVYKGPAKPQSRAKGVAKGVVSESAGNTAAEAPDEDELEESPAGLYSLDEEVVAESAGNAAAEAQDEAKPEVTPESAGDDMEQDK</sequence>
<feature type="region of interest" description="Disordered" evidence="13">
    <location>
        <begin position="409"/>
        <end position="488"/>
    </location>
</feature>
<comment type="subcellular location">
    <subcellularLocation>
        <location evidence="4">Nucleus</location>
    </subcellularLocation>
</comment>
<dbReference type="InterPro" id="IPR029052">
    <property type="entry name" value="Metallo-depent_PP-like"/>
</dbReference>
<keyword evidence="6" id="KW-0507">mRNA processing</keyword>
<dbReference type="CDD" id="cd00844">
    <property type="entry name" value="MPP_Dbr1_N"/>
    <property type="match status" value="1"/>
</dbReference>
<keyword evidence="7" id="KW-0479">Metal-binding</keyword>
<dbReference type="Proteomes" id="UP001498771">
    <property type="component" value="Unassembled WGS sequence"/>
</dbReference>
<dbReference type="RefSeq" id="XP_064766946.1">
    <property type="nucleotide sequence ID" value="XM_064913272.1"/>
</dbReference>
<organism evidence="15 16">
    <name type="scientific">Myxozyma melibiosi</name>
    <dbReference type="NCBI Taxonomy" id="54550"/>
    <lineage>
        <taxon>Eukaryota</taxon>
        <taxon>Fungi</taxon>
        <taxon>Dikarya</taxon>
        <taxon>Ascomycota</taxon>
        <taxon>Saccharomycotina</taxon>
        <taxon>Lipomycetes</taxon>
        <taxon>Lipomycetales</taxon>
        <taxon>Lipomycetaceae</taxon>
        <taxon>Myxozyma</taxon>
    </lineage>
</organism>
<evidence type="ECO:0000313" key="15">
    <source>
        <dbReference type="EMBL" id="KAK7203913.1"/>
    </source>
</evidence>
<dbReference type="SMART" id="SM01124">
    <property type="entry name" value="DBR1"/>
    <property type="match status" value="1"/>
</dbReference>
<evidence type="ECO:0000256" key="1">
    <source>
        <dbReference type="ARBA" id="ARBA00001936"/>
    </source>
</evidence>
<keyword evidence="16" id="KW-1185">Reference proteome</keyword>
<evidence type="ECO:0000259" key="14">
    <source>
        <dbReference type="SMART" id="SM01124"/>
    </source>
</evidence>
<name>A0ABR1F4A1_9ASCO</name>
<reference evidence="15 16" key="1">
    <citation type="submission" date="2024-03" db="EMBL/GenBank/DDBJ databases">
        <title>Genome-scale model development and genomic sequencing of the oleaginous clade Lipomyces.</title>
        <authorList>
            <consortium name="Lawrence Berkeley National Laboratory"/>
            <person name="Czajka J.J."/>
            <person name="Han Y."/>
            <person name="Kim J."/>
            <person name="Mondo S.J."/>
            <person name="Hofstad B.A."/>
            <person name="Robles A."/>
            <person name="Haridas S."/>
            <person name="Riley R."/>
            <person name="LaButti K."/>
            <person name="Pangilinan J."/>
            <person name="Andreopoulos W."/>
            <person name="Lipzen A."/>
            <person name="Yan J."/>
            <person name="Wang M."/>
            <person name="Ng V."/>
            <person name="Grigoriev I.V."/>
            <person name="Spatafora J.W."/>
            <person name="Magnuson J.K."/>
            <person name="Baker S.E."/>
            <person name="Pomraning K.R."/>
        </authorList>
    </citation>
    <scope>NUCLEOTIDE SEQUENCE [LARGE SCALE GENOMIC DNA]</scope>
    <source>
        <strain evidence="15 16">Phaff 52-87</strain>
    </source>
</reference>
<dbReference type="SUPFAM" id="SSF56300">
    <property type="entry name" value="Metallo-dependent phosphatases"/>
    <property type="match status" value="1"/>
</dbReference>
<gene>
    <name evidence="15" type="ORF">BZA70DRAFT_282420</name>
</gene>
<accession>A0ABR1F4A1</accession>
<evidence type="ECO:0000256" key="10">
    <source>
        <dbReference type="ARBA" id="ARBA00023004"/>
    </source>
</evidence>
<dbReference type="InterPro" id="IPR041816">
    <property type="entry name" value="Dbr1_N"/>
</dbReference>
<evidence type="ECO:0000256" key="3">
    <source>
        <dbReference type="ARBA" id="ARBA00001954"/>
    </source>
</evidence>
<comment type="similarity">
    <text evidence="5">Belongs to the lariat debranching enzyme family.</text>
</comment>
<evidence type="ECO:0000256" key="6">
    <source>
        <dbReference type="ARBA" id="ARBA00022664"/>
    </source>
</evidence>
<evidence type="ECO:0000256" key="9">
    <source>
        <dbReference type="ARBA" id="ARBA00022833"/>
    </source>
</evidence>
<keyword evidence="12" id="KW-0539">Nucleus</keyword>
<dbReference type="EMBL" id="JBBJBU010000010">
    <property type="protein sequence ID" value="KAK7203913.1"/>
    <property type="molecule type" value="Genomic_DNA"/>
</dbReference>
<dbReference type="PANTHER" id="PTHR12849">
    <property type="entry name" value="RNA LARIAT DEBRANCHING ENZYME"/>
    <property type="match status" value="1"/>
</dbReference>
<protein>
    <submittedName>
        <fullName evidence="15">Lariat debranching enzyme, C-terminal domain-containing protein</fullName>
    </submittedName>
</protein>
<dbReference type="Pfam" id="PF00149">
    <property type="entry name" value="Metallophos"/>
    <property type="match status" value="1"/>
</dbReference>
<feature type="domain" description="Lariat debranching enzyme C-terminal" evidence="14">
    <location>
        <begin position="263"/>
        <end position="405"/>
    </location>
</feature>
<comment type="cofactor">
    <cofactor evidence="1">
        <name>Mn(2+)</name>
        <dbReference type="ChEBI" id="CHEBI:29035"/>
    </cofactor>
</comment>
<evidence type="ECO:0000256" key="11">
    <source>
        <dbReference type="ARBA" id="ARBA00023211"/>
    </source>
</evidence>
<comment type="cofactor">
    <cofactor evidence="2">
        <name>Zn(2+)</name>
        <dbReference type="ChEBI" id="CHEBI:29105"/>
    </cofactor>
</comment>
<evidence type="ECO:0000256" key="7">
    <source>
        <dbReference type="ARBA" id="ARBA00022723"/>
    </source>
</evidence>
<dbReference type="InterPro" id="IPR007708">
    <property type="entry name" value="DBR1_C"/>
</dbReference>
<comment type="caution">
    <text evidence="15">The sequence shown here is derived from an EMBL/GenBank/DDBJ whole genome shotgun (WGS) entry which is preliminary data.</text>
</comment>
<evidence type="ECO:0000256" key="4">
    <source>
        <dbReference type="ARBA" id="ARBA00004123"/>
    </source>
</evidence>
<dbReference type="Gene3D" id="3.60.21.10">
    <property type="match status" value="1"/>
</dbReference>
<dbReference type="GeneID" id="90038784"/>
<comment type="cofactor">
    <cofactor evidence="3">
        <name>Fe(2+)</name>
        <dbReference type="ChEBI" id="CHEBI:29033"/>
    </cofactor>
</comment>
<dbReference type="PANTHER" id="PTHR12849:SF0">
    <property type="entry name" value="LARIAT DEBRANCHING ENZYME"/>
    <property type="match status" value="1"/>
</dbReference>
<keyword evidence="10" id="KW-0408">Iron</keyword>
<keyword evidence="11" id="KW-0464">Manganese</keyword>